<dbReference type="InterPro" id="IPR028994">
    <property type="entry name" value="Integrin_alpha_N"/>
</dbReference>
<accession>A0A1M6CKR6</accession>
<proteinExistence type="predicted"/>
<evidence type="ECO:0000256" key="1">
    <source>
        <dbReference type="ARBA" id="ARBA00022729"/>
    </source>
</evidence>
<dbReference type="InterPro" id="IPR011519">
    <property type="entry name" value="UnbV_ASPIC"/>
</dbReference>
<dbReference type="OrthoDB" id="9816120at2"/>
<dbReference type="InterPro" id="IPR027039">
    <property type="entry name" value="Crtac1"/>
</dbReference>
<dbReference type="EMBL" id="FQYP01000002">
    <property type="protein sequence ID" value="SHI61308.1"/>
    <property type="molecule type" value="Genomic_DNA"/>
</dbReference>
<keyword evidence="1" id="KW-0732">Signal</keyword>
<dbReference type="InterPro" id="IPR013517">
    <property type="entry name" value="FG-GAP"/>
</dbReference>
<dbReference type="AlphaFoldDB" id="A0A1M6CKR6"/>
<dbReference type="Pfam" id="PF13517">
    <property type="entry name" value="FG-GAP_3"/>
    <property type="match status" value="4"/>
</dbReference>
<dbReference type="Pfam" id="PF07593">
    <property type="entry name" value="UnbV_ASPIC"/>
    <property type="match status" value="1"/>
</dbReference>
<organism evidence="3 4">
    <name type="scientific">Aquimarina spongiae</name>
    <dbReference type="NCBI Taxonomy" id="570521"/>
    <lineage>
        <taxon>Bacteria</taxon>
        <taxon>Pseudomonadati</taxon>
        <taxon>Bacteroidota</taxon>
        <taxon>Flavobacteriia</taxon>
        <taxon>Flavobacteriales</taxon>
        <taxon>Flavobacteriaceae</taxon>
        <taxon>Aquimarina</taxon>
    </lineage>
</organism>
<dbReference type="STRING" id="570521.SAMN04488508_102153"/>
<evidence type="ECO:0000313" key="3">
    <source>
        <dbReference type="EMBL" id="SHI61308.1"/>
    </source>
</evidence>
<dbReference type="Gene3D" id="2.130.10.130">
    <property type="entry name" value="Integrin alpha, N-terminal"/>
    <property type="match status" value="3"/>
</dbReference>
<name>A0A1M6CKR6_9FLAO</name>
<dbReference type="PANTHER" id="PTHR16026">
    <property type="entry name" value="CARTILAGE ACIDIC PROTEIN 1"/>
    <property type="match status" value="1"/>
</dbReference>
<dbReference type="RefSeq" id="WP_073315346.1">
    <property type="nucleotide sequence ID" value="NZ_FQYP01000002.1"/>
</dbReference>
<dbReference type="PANTHER" id="PTHR16026:SF0">
    <property type="entry name" value="CARTILAGE ACIDIC PROTEIN 1"/>
    <property type="match status" value="1"/>
</dbReference>
<reference evidence="4" key="1">
    <citation type="submission" date="2016-11" db="EMBL/GenBank/DDBJ databases">
        <authorList>
            <person name="Varghese N."/>
            <person name="Submissions S."/>
        </authorList>
    </citation>
    <scope>NUCLEOTIDE SEQUENCE [LARGE SCALE GENOMIC DNA]</scope>
    <source>
        <strain evidence="4">DSM 22623</strain>
    </source>
</reference>
<evidence type="ECO:0000259" key="2">
    <source>
        <dbReference type="Pfam" id="PF07593"/>
    </source>
</evidence>
<protein>
    <submittedName>
        <fullName evidence="3">Repeat domain-containing protein</fullName>
    </submittedName>
</protein>
<gene>
    <name evidence="3" type="ORF">SAMN04488508_102153</name>
</gene>
<dbReference type="Proteomes" id="UP000184432">
    <property type="component" value="Unassembled WGS sequence"/>
</dbReference>
<feature type="domain" description="ASPIC/UnbV" evidence="2">
    <location>
        <begin position="521"/>
        <end position="586"/>
    </location>
</feature>
<keyword evidence="4" id="KW-1185">Reference proteome</keyword>
<sequence length="1104" mass="124721">MVFRKFWILVFLSLIHCNTEHQNGNHKKVQEKESLFKMVDPSVSNIYFKNEVSETLSFNFLNYSYIYNGGGIAVGDINNDGLEDLYFSSNQNSNKLYLNKGNFIFEDITEKAGVEDATGWTTGVSMIDINNDGWIDIYVCKSGSLHDSEKRKNKLYINQRDGTFLEQAKVYGLDSEAYSTQAYYLDYDKDGDVDMYLVNHRADFNNNVVVDPRIQNNIDPESTDQLFENVTGKFKNVTQTSGILNKAWGLSAAIGDFDEDGWPDIHVANDFLEPDFLYINNKDGTFTNRILETFDHISANSMGSDYADINNDLKPDLIVLDMLAEDHQRSKENMATMSTDNFKYLVDIGYHYQYMSNMLQLNLGDGSYSEIGQLSGISKTDWSWAPLIADFDNNGYNDLLVTNGIKHDLSNQDFRNSMRNNILNQQKVTLQEAIGMMPSTTLENKIFSNAGTYQFQNKNQEWGLHHKINSNGAAYVDLDNDGDLDIVLNNQDVIASIYQNQQSNNFISITLSNPENNNTLLGTRIKVYTNQHQQMKMYYTCRGFQSSVTNNLHFGLGKTEIIDSIVVDWPNNQSSSLKNVVANQKLHIDYKKKEAFSKSQTTETVAIKVHPSNAFGVTYNHQETQFDDYALQLLLPQKQSEKGTPIAVADVNNDGLEDFFVGNAKGASAMLYIQDNSGSFSIMSQNTFEKDSNFEDRKALFFDYDNDGDQDLYVASGSYENIADKPYLQDRIYENTGQGNFTRKENLLPKIQTVSGGIAIADFDNDQDEDIFIGGGFIPGKYPSAYPSYILKNENGKFIDATQDIAKDLSNINHINDALFSDYDSDGDLDLVVVGEWSSPTILENKKGKFEAADIKALNDLSGWFFKISSSDIDNDGDIDYLLGNLGENNKFHPSTDKPFHIYAKDFDADHSIDIVLSKTTKKGVLLPVRGKECSSQQIPRLSEKFKTYNSFAAASLPEIYGQEALNNAVHYTATCFTSLLLKNKGQGNFDVQELPITAQFGPSTDFLVEDFNQDGNKDVFGIGSLYEAETETIRYDGNKGYFLFGNTDQTQFASYLLSDTLQQLQAKACRFITIKNKKYILIFTKNNELKFLEYQFETKNLHK</sequence>
<dbReference type="SUPFAM" id="SSF69318">
    <property type="entry name" value="Integrin alpha N-terminal domain"/>
    <property type="match status" value="3"/>
</dbReference>
<evidence type="ECO:0000313" key="4">
    <source>
        <dbReference type="Proteomes" id="UP000184432"/>
    </source>
</evidence>